<accession>A0A2T5JCN0</accession>
<evidence type="ECO:0000313" key="1">
    <source>
        <dbReference type="EMBL" id="PTQ99527.1"/>
    </source>
</evidence>
<keyword evidence="2" id="KW-1185">Reference proteome</keyword>
<name>A0A2T5JCN0_9SPHI</name>
<reference evidence="1 2" key="1">
    <citation type="submission" date="2018-04" db="EMBL/GenBank/DDBJ databases">
        <title>Genomic Encyclopedia of Archaeal and Bacterial Type Strains, Phase II (KMG-II): from individual species to whole genera.</title>
        <authorList>
            <person name="Goeker M."/>
        </authorList>
    </citation>
    <scope>NUCLEOTIDE SEQUENCE [LARGE SCALE GENOMIC DNA]</scope>
    <source>
        <strain evidence="1 2">DSM 26809</strain>
    </source>
</reference>
<dbReference type="Proteomes" id="UP000244168">
    <property type="component" value="Unassembled WGS sequence"/>
</dbReference>
<evidence type="ECO:0000313" key="2">
    <source>
        <dbReference type="Proteomes" id="UP000244168"/>
    </source>
</evidence>
<dbReference type="RefSeq" id="WP_107827452.1">
    <property type="nucleotide sequence ID" value="NZ_CP160205.1"/>
</dbReference>
<organism evidence="1 2">
    <name type="scientific">Mucilaginibacter yixingensis</name>
    <dbReference type="NCBI Taxonomy" id="1295612"/>
    <lineage>
        <taxon>Bacteria</taxon>
        <taxon>Pseudomonadati</taxon>
        <taxon>Bacteroidota</taxon>
        <taxon>Sphingobacteriia</taxon>
        <taxon>Sphingobacteriales</taxon>
        <taxon>Sphingobacteriaceae</taxon>
        <taxon>Mucilaginibacter</taxon>
    </lineage>
</organism>
<gene>
    <name evidence="1" type="ORF">C8P68_102351</name>
</gene>
<comment type="caution">
    <text evidence="1">The sequence shown here is derived from an EMBL/GenBank/DDBJ whole genome shotgun (WGS) entry which is preliminary data.</text>
</comment>
<protein>
    <submittedName>
        <fullName evidence="1">Uncharacterized protein</fullName>
    </submittedName>
</protein>
<proteinExistence type="predicted"/>
<sequence length="112" mass="13339">MEQHLHSCRPLLRTKKFSTQHIEIFEHILSGKTNKSINAHYGYSERSHSVADHARKVMYKLLVQEGLSKRDHVAQVTYPRKYCFWWKKVLEKHKPCLLGMAIKPEYYADRQL</sequence>
<dbReference type="AlphaFoldDB" id="A0A2T5JCN0"/>
<dbReference type="EMBL" id="QAOQ01000002">
    <property type="protein sequence ID" value="PTQ99527.1"/>
    <property type="molecule type" value="Genomic_DNA"/>
</dbReference>
<dbReference type="OrthoDB" id="798034at2"/>